<protein>
    <recommendedName>
        <fullName evidence="3">Tetratricopeptide repeat protein</fullName>
    </recommendedName>
</protein>
<proteinExistence type="predicted"/>
<dbReference type="SUPFAM" id="SSF48452">
    <property type="entry name" value="TPR-like"/>
    <property type="match status" value="1"/>
</dbReference>
<sequence length="354" mass="39667">MTSFAALQRLYDTNRFLEAFHQSADYWSPARRVDDLSSDELILGGRLAARLGGRRLSRWLLRAAFNRYPSEPRVRYFASHVHRRRAKLFEQLREWESSPELPGADSRTQADWLASLALVWASVRDFTAAHRSIERASLYKPNDSWVFSCQADVFGLEDRWDDALRSAELAWEINPGAPYVAHSLGQSLLNLRRVREAADRLSAAAESCQSFEVATGACWHLCALAETLEGCERRGTVSRARALAGNLASLAPLADRETRAVVARVWLDIAQQDDDHNAMERWSHAARSPFHRAVMKNLRANPSGLRIRLPFRCGIQKHDACLPTSVASALGAMGTHIDPDVMASEITFGGTPEW</sequence>
<dbReference type="Gene3D" id="1.25.40.10">
    <property type="entry name" value="Tetratricopeptide repeat domain"/>
    <property type="match status" value="1"/>
</dbReference>
<keyword evidence="2" id="KW-1185">Reference proteome</keyword>
<gene>
    <name evidence="1" type="ORF">HRJ53_24280</name>
</gene>
<comment type="caution">
    <text evidence="1">The sequence shown here is derived from an EMBL/GenBank/DDBJ whole genome shotgun (WGS) entry which is preliminary data.</text>
</comment>
<feature type="non-terminal residue" evidence="1">
    <location>
        <position position="354"/>
    </location>
</feature>
<name>A0A7V8NV54_9BACT</name>
<evidence type="ECO:0008006" key="3">
    <source>
        <dbReference type="Google" id="ProtNLM"/>
    </source>
</evidence>
<evidence type="ECO:0000313" key="1">
    <source>
        <dbReference type="EMBL" id="MBA0088114.1"/>
    </source>
</evidence>
<dbReference type="EMBL" id="JACDQQ010002348">
    <property type="protein sequence ID" value="MBA0088114.1"/>
    <property type="molecule type" value="Genomic_DNA"/>
</dbReference>
<organism evidence="1 2">
    <name type="scientific">Candidatus Acidiferrum panamense</name>
    <dbReference type="NCBI Taxonomy" id="2741543"/>
    <lineage>
        <taxon>Bacteria</taxon>
        <taxon>Pseudomonadati</taxon>
        <taxon>Acidobacteriota</taxon>
        <taxon>Terriglobia</taxon>
        <taxon>Candidatus Acidiferrales</taxon>
        <taxon>Candidatus Acidiferrum</taxon>
    </lineage>
</organism>
<dbReference type="InterPro" id="IPR011990">
    <property type="entry name" value="TPR-like_helical_dom_sf"/>
</dbReference>
<dbReference type="Proteomes" id="UP000567293">
    <property type="component" value="Unassembled WGS sequence"/>
</dbReference>
<reference evidence="1" key="1">
    <citation type="submission" date="2020-06" db="EMBL/GenBank/DDBJ databases">
        <title>Legume-microbial interactions unlock mineral nutrients during tropical forest succession.</title>
        <authorList>
            <person name="Epihov D.Z."/>
        </authorList>
    </citation>
    <scope>NUCLEOTIDE SEQUENCE [LARGE SCALE GENOMIC DNA]</scope>
    <source>
        <strain evidence="1">Pan2503</strain>
    </source>
</reference>
<dbReference type="AlphaFoldDB" id="A0A7V8NV54"/>
<evidence type="ECO:0000313" key="2">
    <source>
        <dbReference type="Proteomes" id="UP000567293"/>
    </source>
</evidence>
<accession>A0A7V8NV54</accession>